<dbReference type="OMA" id="CTHETAD"/>
<gene>
    <name evidence="1" type="ORF">LOAG_02955</name>
</gene>
<dbReference type="InParanoid" id="A0A1S0U5E5"/>
<dbReference type="EMBL" id="JH712477">
    <property type="protein sequence ID" value="EFO25531.1"/>
    <property type="molecule type" value="Genomic_DNA"/>
</dbReference>
<proteinExistence type="predicted"/>
<organism evidence="1">
    <name type="scientific">Loa loa</name>
    <name type="common">Eye worm</name>
    <name type="synonym">Filaria loa</name>
    <dbReference type="NCBI Taxonomy" id="7209"/>
    <lineage>
        <taxon>Eukaryota</taxon>
        <taxon>Metazoa</taxon>
        <taxon>Ecdysozoa</taxon>
        <taxon>Nematoda</taxon>
        <taxon>Chromadorea</taxon>
        <taxon>Rhabditida</taxon>
        <taxon>Spirurina</taxon>
        <taxon>Spiruromorpha</taxon>
        <taxon>Filarioidea</taxon>
        <taxon>Onchocercidae</taxon>
        <taxon>Loa</taxon>
    </lineage>
</organism>
<name>A0A1S0U5E5_LOALO</name>
<dbReference type="PANTHER" id="PTHR37973">
    <property type="entry name" value="CHONDROITIN PROTEOGLYCAN 3"/>
    <property type="match status" value="1"/>
</dbReference>
<dbReference type="CTD" id="9940342"/>
<dbReference type="RefSeq" id="XP_003138540.1">
    <property type="nucleotide sequence ID" value="XM_003138492.1"/>
</dbReference>
<reference evidence="1" key="1">
    <citation type="submission" date="2012-04" db="EMBL/GenBank/DDBJ databases">
        <title>The Genome Sequence of Loa loa.</title>
        <authorList>
            <consortium name="The Broad Institute Genome Sequencing Platform"/>
            <consortium name="Broad Institute Genome Sequencing Center for Infectious Disease"/>
            <person name="Nutman T.B."/>
            <person name="Fink D.L."/>
            <person name="Russ C."/>
            <person name="Young S."/>
            <person name="Zeng Q."/>
            <person name="Gargeya S."/>
            <person name="Alvarado L."/>
            <person name="Berlin A."/>
            <person name="Chapman S.B."/>
            <person name="Chen Z."/>
            <person name="Freedman E."/>
            <person name="Gellesch M."/>
            <person name="Goldberg J."/>
            <person name="Griggs A."/>
            <person name="Gujja S."/>
            <person name="Heilman E.R."/>
            <person name="Heiman D."/>
            <person name="Howarth C."/>
            <person name="Mehta T."/>
            <person name="Neiman D."/>
            <person name="Pearson M."/>
            <person name="Roberts A."/>
            <person name="Saif S."/>
            <person name="Shea T."/>
            <person name="Shenoy N."/>
            <person name="Sisk P."/>
            <person name="Stolte C."/>
            <person name="Sykes S."/>
            <person name="White J."/>
            <person name="Yandava C."/>
            <person name="Haas B."/>
            <person name="Henn M.R."/>
            <person name="Nusbaum C."/>
            <person name="Birren B."/>
        </authorList>
    </citation>
    <scope>NUCLEOTIDE SEQUENCE [LARGE SCALE GENOMIC DNA]</scope>
</reference>
<evidence type="ECO:0000313" key="1">
    <source>
        <dbReference type="EMBL" id="EFO25531.1"/>
    </source>
</evidence>
<accession>A0A1S0U5E5</accession>
<dbReference type="AlphaFoldDB" id="A0A1S0U5E5"/>
<dbReference type="OrthoDB" id="5816387at2759"/>
<dbReference type="KEGG" id="loa:LOAG_02955"/>
<dbReference type="GeneID" id="9940342"/>
<dbReference type="PANTHER" id="PTHR37973:SF1">
    <property type="entry name" value="DICKKOPF_N DOMAIN-CONTAINING PROTEIN"/>
    <property type="match status" value="1"/>
</dbReference>
<sequence>MNLLLDFYNWTRISRELDDEKEREVITPSCIPMKNCSIDSDCHGGKCLGIAVGTCNCGACMQFASCQSDENCGGLKGACANKKYCDCDKGFRCAGLKGIFDALLTVCNRKQCIPNSSSCFGLPCNEGICYCPVQS</sequence>
<dbReference type="InterPro" id="IPR039260">
    <property type="entry name" value="Cpg-3"/>
</dbReference>
<protein>
    <submittedName>
        <fullName evidence="1">Uncharacterized protein</fullName>
    </submittedName>
</protein>